<dbReference type="InterPro" id="IPR001202">
    <property type="entry name" value="WW_dom"/>
</dbReference>
<dbReference type="InterPro" id="IPR036517">
    <property type="entry name" value="FF_domain_sf"/>
</dbReference>
<dbReference type="InterPro" id="IPR036020">
    <property type="entry name" value="WW_dom_sf"/>
</dbReference>
<dbReference type="Gene3D" id="1.10.10.440">
    <property type="entry name" value="FF domain"/>
    <property type="match status" value="3"/>
</dbReference>
<evidence type="ECO:0000259" key="3">
    <source>
        <dbReference type="PROSITE" id="PS51676"/>
    </source>
</evidence>
<name>A0A4T0JY32_WALIC</name>
<comment type="caution">
    <text evidence="4">The sequence shown here is derived from an EMBL/GenBank/DDBJ whole genome shotgun (WGS) entry which is preliminary data.</text>
</comment>
<feature type="region of interest" description="Disordered" evidence="1">
    <location>
        <begin position="96"/>
        <end position="166"/>
    </location>
</feature>
<dbReference type="GO" id="GO:0005685">
    <property type="term" value="C:U1 snRNP"/>
    <property type="evidence" value="ECO:0007669"/>
    <property type="project" value="TreeGrafter"/>
</dbReference>
<evidence type="ECO:0000313" key="4">
    <source>
        <dbReference type="EMBL" id="TIB10653.1"/>
    </source>
</evidence>
<protein>
    <recommendedName>
        <fullName evidence="6">Pre-mRNA-processing protein prp40</fullName>
    </recommendedName>
</protein>
<dbReference type="Gene3D" id="2.20.70.10">
    <property type="match status" value="2"/>
</dbReference>
<feature type="domain" description="WW" evidence="2">
    <location>
        <begin position="52"/>
        <end position="78"/>
    </location>
</feature>
<dbReference type="PANTHER" id="PTHR11864">
    <property type="entry name" value="PRE-MRNA-PROCESSING PROTEIN PRP40"/>
    <property type="match status" value="1"/>
</dbReference>
<dbReference type="EMBL" id="SPOF01000029">
    <property type="protein sequence ID" value="TIB10653.1"/>
    <property type="molecule type" value="Genomic_DNA"/>
</dbReference>
<sequence>MSSEPSEPSHWTEHKATNGKVYWHNRVTKASSWVKPTELKTRFDHAVDSSEWGLNTVNDKTYWYNKSTKQSTWNIPDELRQLKDAIDAEEKAAADRIAAEREAEEKRIDEENKAAEDERKREELKASAQSPMLQIGAGSGAGASVSATGTPTLEGSGTPLAIGAGPGSVTPGLPSEVTPYEAKLALMDLFKKKQVAPDWTWEATMRELITSPAWKLEPSLSMKKDYFAEYIRTVSEEERAEKSRRMDKLRPQFRDMLARSGRVHPYTKWSTLRAVISTDPKLTKERSWQNCRDDVERKMLFDEYLKHIQRQEEEEEVKMKQRNLNKMRKYIDTTAISMDTKWAEFKSDLKSSREWRNDSELQRIDMVDVLNMYEDSLIAAEKAWQERKKKMKTERKRDQRRKREAFVTLLKDLVNSGKINIHTKWKDIIDDIKDDPRLFQIAGNSGSTALELFWDTVDEFQVRAEKVAQRVEEALLQKNVKFNEEVDYDHFASLLEQHGVNVSVEWDEWSVADIHRVINQQYAAQKLEATQQAERKRRIMIDDMRSAMRYLDPPLDADDAFIDVLPRLKELPEGRHLQDDTEAFQTAFERFMKRLKDRERDRADSRRRERRDSTSLKDKEREKERDERRAERRRSKSPHPDEREIKKARTDDSVEEGEMES</sequence>
<evidence type="ECO:0008006" key="6">
    <source>
        <dbReference type="Google" id="ProtNLM"/>
    </source>
</evidence>
<dbReference type="PANTHER" id="PTHR11864:SF0">
    <property type="entry name" value="PRP40 PRE-MRNA PROCESSING FACTOR 40 HOMOLOG A (YEAST)"/>
    <property type="match status" value="1"/>
</dbReference>
<evidence type="ECO:0000313" key="5">
    <source>
        <dbReference type="Proteomes" id="UP000306954"/>
    </source>
</evidence>
<feature type="region of interest" description="Disordered" evidence="1">
    <location>
        <begin position="599"/>
        <end position="661"/>
    </location>
</feature>
<dbReference type="SMART" id="SM00456">
    <property type="entry name" value="WW"/>
    <property type="match status" value="2"/>
</dbReference>
<feature type="compositionally biased region" description="Basic and acidic residues" evidence="1">
    <location>
        <begin position="638"/>
        <end position="652"/>
    </location>
</feature>
<proteinExistence type="predicted"/>
<reference evidence="4 5" key="1">
    <citation type="submission" date="2019-03" db="EMBL/GenBank/DDBJ databases">
        <title>Sequencing 23 genomes of Wallemia ichthyophaga.</title>
        <authorList>
            <person name="Gostincar C."/>
        </authorList>
    </citation>
    <scope>NUCLEOTIDE SEQUENCE [LARGE SCALE GENOMIC DNA]</scope>
    <source>
        <strain evidence="4 5">EXF-8621</strain>
    </source>
</reference>
<accession>A0A4T0JY32</accession>
<evidence type="ECO:0000256" key="1">
    <source>
        <dbReference type="SAM" id="MobiDB-lite"/>
    </source>
</evidence>
<dbReference type="InterPro" id="IPR002713">
    <property type="entry name" value="FF_domain"/>
</dbReference>
<dbReference type="SUPFAM" id="SSF51045">
    <property type="entry name" value="WW domain"/>
    <property type="match status" value="2"/>
</dbReference>
<dbReference type="Proteomes" id="UP000306954">
    <property type="component" value="Unassembled WGS sequence"/>
</dbReference>
<feature type="domain" description="FF" evidence="3">
    <location>
        <begin position="399"/>
        <end position="459"/>
    </location>
</feature>
<dbReference type="SMART" id="SM00441">
    <property type="entry name" value="FF"/>
    <property type="match status" value="3"/>
</dbReference>
<feature type="compositionally biased region" description="Basic and acidic residues" evidence="1">
    <location>
        <begin position="96"/>
        <end position="125"/>
    </location>
</feature>
<feature type="domain" description="WW" evidence="2">
    <location>
        <begin position="5"/>
        <end position="38"/>
    </location>
</feature>
<dbReference type="PROSITE" id="PS51676">
    <property type="entry name" value="FF"/>
    <property type="match status" value="2"/>
</dbReference>
<dbReference type="SUPFAM" id="SSF81698">
    <property type="entry name" value="FF domain"/>
    <property type="match status" value="3"/>
</dbReference>
<dbReference type="AlphaFoldDB" id="A0A4T0JY32"/>
<gene>
    <name evidence="4" type="ORF">E3P90_02758</name>
</gene>
<dbReference type="CDD" id="cd00201">
    <property type="entry name" value="WW"/>
    <property type="match status" value="1"/>
</dbReference>
<evidence type="ECO:0000259" key="2">
    <source>
        <dbReference type="PROSITE" id="PS50020"/>
    </source>
</evidence>
<dbReference type="PROSITE" id="PS01159">
    <property type="entry name" value="WW_DOMAIN_1"/>
    <property type="match status" value="2"/>
</dbReference>
<feature type="compositionally biased region" description="Basic and acidic residues" evidence="1">
    <location>
        <begin position="599"/>
        <end position="630"/>
    </location>
</feature>
<feature type="compositionally biased region" description="Low complexity" evidence="1">
    <location>
        <begin position="142"/>
        <end position="152"/>
    </location>
</feature>
<dbReference type="GO" id="GO:0045292">
    <property type="term" value="P:mRNA cis splicing, via spliceosome"/>
    <property type="evidence" value="ECO:0007669"/>
    <property type="project" value="InterPro"/>
</dbReference>
<feature type="domain" description="FF" evidence="3">
    <location>
        <begin position="245"/>
        <end position="307"/>
    </location>
</feature>
<dbReference type="PROSITE" id="PS50020">
    <property type="entry name" value="WW_DOMAIN_2"/>
    <property type="match status" value="2"/>
</dbReference>
<organism evidence="4 5">
    <name type="scientific">Wallemia ichthyophaga</name>
    <dbReference type="NCBI Taxonomy" id="245174"/>
    <lineage>
        <taxon>Eukaryota</taxon>
        <taxon>Fungi</taxon>
        <taxon>Dikarya</taxon>
        <taxon>Basidiomycota</taxon>
        <taxon>Wallemiomycotina</taxon>
        <taxon>Wallemiomycetes</taxon>
        <taxon>Wallemiales</taxon>
        <taxon>Wallemiaceae</taxon>
        <taxon>Wallemia</taxon>
    </lineage>
</organism>
<dbReference type="GO" id="GO:0071004">
    <property type="term" value="C:U2-type prespliceosome"/>
    <property type="evidence" value="ECO:0007669"/>
    <property type="project" value="TreeGrafter"/>
</dbReference>
<dbReference type="GO" id="GO:0003723">
    <property type="term" value="F:RNA binding"/>
    <property type="evidence" value="ECO:0007669"/>
    <property type="project" value="TreeGrafter"/>
</dbReference>
<dbReference type="Pfam" id="PF00397">
    <property type="entry name" value="WW"/>
    <property type="match status" value="1"/>
</dbReference>
<dbReference type="Pfam" id="PF01846">
    <property type="entry name" value="FF"/>
    <property type="match status" value="3"/>
</dbReference>
<dbReference type="InterPro" id="IPR039726">
    <property type="entry name" value="Prp40-like"/>
</dbReference>